<feature type="non-terminal residue" evidence="2">
    <location>
        <position position="1"/>
    </location>
</feature>
<evidence type="ECO:0000313" key="3">
    <source>
        <dbReference type="Proteomes" id="UP001212841"/>
    </source>
</evidence>
<dbReference type="Proteomes" id="UP001212841">
    <property type="component" value="Unassembled WGS sequence"/>
</dbReference>
<keyword evidence="3" id="KW-1185">Reference proteome</keyword>
<gene>
    <name evidence="2" type="ORF">HK097_011153</name>
</gene>
<dbReference type="AlphaFoldDB" id="A0AAD5S914"/>
<feature type="compositionally biased region" description="Basic and acidic residues" evidence="1">
    <location>
        <begin position="62"/>
        <end position="81"/>
    </location>
</feature>
<name>A0AAD5S914_9FUNG</name>
<evidence type="ECO:0000313" key="2">
    <source>
        <dbReference type="EMBL" id="KAJ3047804.1"/>
    </source>
</evidence>
<sequence length="81" mass="9070">GGEKRRPDVTYSARPTPKTVRSLVGPLVRDGRWRLVEEVRKIVRERWVELEAVLDQAAGEGGRGESTEEGSEERRAVVGNQ</sequence>
<protein>
    <submittedName>
        <fullName evidence="2">Uncharacterized protein</fullName>
    </submittedName>
</protein>
<dbReference type="EMBL" id="JADGJD010000897">
    <property type="protein sequence ID" value="KAJ3047804.1"/>
    <property type="molecule type" value="Genomic_DNA"/>
</dbReference>
<comment type="caution">
    <text evidence="2">The sequence shown here is derived from an EMBL/GenBank/DDBJ whole genome shotgun (WGS) entry which is preliminary data.</text>
</comment>
<feature type="region of interest" description="Disordered" evidence="1">
    <location>
        <begin position="56"/>
        <end position="81"/>
    </location>
</feature>
<reference evidence="2" key="1">
    <citation type="submission" date="2020-05" db="EMBL/GenBank/DDBJ databases">
        <title>Phylogenomic resolution of chytrid fungi.</title>
        <authorList>
            <person name="Stajich J.E."/>
            <person name="Amses K."/>
            <person name="Simmons R."/>
            <person name="Seto K."/>
            <person name="Myers J."/>
            <person name="Bonds A."/>
            <person name="Quandt C.A."/>
            <person name="Barry K."/>
            <person name="Liu P."/>
            <person name="Grigoriev I."/>
            <person name="Longcore J.E."/>
            <person name="James T.Y."/>
        </authorList>
    </citation>
    <scope>NUCLEOTIDE SEQUENCE</scope>
    <source>
        <strain evidence="2">JEL0318</strain>
    </source>
</reference>
<evidence type="ECO:0000256" key="1">
    <source>
        <dbReference type="SAM" id="MobiDB-lite"/>
    </source>
</evidence>
<accession>A0AAD5S914</accession>
<proteinExistence type="predicted"/>
<organism evidence="2 3">
    <name type="scientific">Rhizophlyctis rosea</name>
    <dbReference type="NCBI Taxonomy" id="64517"/>
    <lineage>
        <taxon>Eukaryota</taxon>
        <taxon>Fungi</taxon>
        <taxon>Fungi incertae sedis</taxon>
        <taxon>Chytridiomycota</taxon>
        <taxon>Chytridiomycota incertae sedis</taxon>
        <taxon>Chytridiomycetes</taxon>
        <taxon>Rhizophlyctidales</taxon>
        <taxon>Rhizophlyctidaceae</taxon>
        <taxon>Rhizophlyctis</taxon>
    </lineage>
</organism>